<dbReference type="Gene3D" id="1.10.10.10">
    <property type="entry name" value="Winged helix-like DNA-binding domain superfamily/Winged helix DNA-binding domain"/>
    <property type="match status" value="1"/>
</dbReference>
<protein>
    <submittedName>
        <fullName evidence="5">Helix-turn-helix transcriptional regulator</fullName>
    </submittedName>
</protein>
<gene>
    <name evidence="5" type="ORF">NBH00_09645</name>
</gene>
<feature type="domain" description="HTH hxlR-type" evidence="4">
    <location>
        <begin position="7"/>
        <end position="105"/>
    </location>
</feature>
<dbReference type="Proteomes" id="UP001056035">
    <property type="component" value="Chromosome"/>
</dbReference>
<reference evidence="5 6" key="1">
    <citation type="submission" date="2022-06" db="EMBL/GenBank/DDBJ databases">
        <title>Paraconexibacter antarcticus.</title>
        <authorList>
            <person name="Kim C.S."/>
        </authorList>
    </citation>
    <scope>NUCLEOTIDE SEQUENCE [LARGE SCALE GENOMIC DNA]</scope>
    <source>
        <strain evidence="5 6">02-257</strain>
    </source>
</reference>
<keyword evidence="2" id="KW-0238">DNA-binding</keyword>
<evidence type="ECO:0000313" key="6">
    <source>
        <dbReference type="Proteomes" id="UP001056035"/>
    </source>
</evidence>
<organism evidence="5 6">
    <name type="scientific">Paraconexibacter antarcticus</name>
    <dbReference type="NCBI Taxonomy" id="2949664"/>
    <lineage>
        <taxon>Bacteria</taxon>
        <taxon>Bacillati</taxon>
        <taxon>Actinomycetota</taxon>
        <taxon>Thermoleophilia</taxon>
        <taxon>Solirubrobacterales</taxon>
        <taxon>Paraconexibacteraceae</taxon>
        <taxon>Paraconexibacter</taxon>
    </lineage>
</organism>
<dbReference type="PROSITE" id="PS51118">
    <property type="entry name" value="HTH_HXLR"/>
    <property type="match status" value="1"/>
</dbReference>
<dbReference type="EMBL" id="CP098502">
    <property type="protein sequence ID" value="UTI66455.1"/>
    <property type="molecule type" value="Genomic_DNA"/>
</dbReference>
<sequence>MAVDESCPVCRTADIVCGKWTLLLIRDLAAGNTRFCELERSLSGISPRTLSLRLRALEEEGIVERQTYAEVPPRVEYALTPKGLALLPIIDSMREYGERWLALECAGAAAVALGDVSVPAVA</sequence>
<keyword evidence="6" id="KW-1185">Reference proteome</keyword>
<name>A0ABY5DWS2_9ACTN</name>
<evidence type="ECO:0000313" key="5">
    <source>
        <dbReference type="EMBL" id="UTI66455.1"/>
    </source>
</evidence>
<dbReference type="CDD" id="cd00090">
    <property type="entry name" value="HTH_ARSR"/>
    <property type="match status" value="1"/>
</dbReference>
<evidence type="ECO:0000256" key="3">
    <source>
        <dbReference type="ARBA" id="ARBA00023163"/>
    </source>
</evidence>
<keyword evidence="1" id="KW-0805">Transcription regulation</keyword>
<evidence type="ECO:0000256" key="2">
    <source>
        <dbReference type="ARBA" id="ARBA00023125"/>
    </source>
</evidence>
<dbReference type="InterPro" id="IPR036388">
    <property type="entry name" value="WH-like_DNA-bd_sf"/>
</dbReference>
<accession>A0ABY5DWS2</accession>
<dbReference type="PANTHER" id="PTHR33204">
    <property type="entry name" value="TRANSCRIPTIONAL REGULATOR, MARR FAMILY"/>
    <property type="match status" value="1"/>
</dbReference>
<evidence type="ECO:0000259" key="4">
    <source>
        <dbReference type="PROSITE" id="PS51118"/>
    </source>
</evidence>
<keyword evidence="3" id="KW-0804">Transcription</keyword>
<dbReference type="Pfam" id="PF01638">
    <property type="entry name" value="HxlR"/>
    <property type="match status" value="1"/>
</dbReference>
<dbReference type="InterPro" id="IPR002577">
    <property type="entry name" value="HTH_HxlR"/>
</dbReference>
<dbReference type="RefSeq" id="WP_254573126.1">
    <property type="nucleotide sequence ID" value="NZ_CP098502.1"/>
</dbReference>
<dbReference type="InterPro" id="IPR011991">
    <property type="entry name" value="ArsR-like_HTH"/>
</dbReference>
<evidence type="ECO:0000256" key="1">
    <source>
        <dbReference type="ARBA" id="ARBA00023015"/>
    </source>
</evidence>
<proteinExistence type="predicted"/>
<dbReference type="SUPFAM" id="SSF46785">
    <property type="entry name" value="Winged helix' DNA-binding domain"/>
    <property type="match status" value="1"/>
</dbReference>
<dbReference type="InterPro" id="IPR036390">
    <property type="entry name" value="WH_DNA-bd_sf"/>
</dbReference>
<dbReference type="PANTHER" id="PTHR33204:SF18">
    <property type="entry name" value="TRANSCRIPTIONAL REGULATORY PROTEIN"/>
    <property type="match status" value="1"/>
</dbReference>